<feature type="transmembrane region" description="Helical" evidence="1">
    <location>
        <begin position="21"/>
        <end position="41"/>
    </location>
</feature>
<proteinExistence type="predicted"/>
<dbReference type="AlphaFoldDB" id="A0A7W7I0T8"/>
<keyword evidence="3" id="KW-1185">Reference proteome</keyword>
<feature type="transmembrane region" description="Helical" evidence="1">
    <location>
        <begin position="108"/>
        <end position="134"/>
    </location>
</feature>
<gene>
    <name evidence="2" type="ORF">BJ971_004893</name>
</gene>
<accession>A0A7W7I0T8</accession>
<dbReference type="RefSeq" id="WP_239087449.1">
    <property type="nucleotide sequence ID" value="NZ_BOMK01000027.1"/>
</dbReference>
<keyword evidence="1" id="KW-1133">Transmembrane helix</keyword>
<dbReference type="Proteomes" id="UP000578112">
    <property type="component" value="Unassembled WGS sequence"/>
</dbReference>
<feature type="transmembrane region" description="Helical" evidence="1">
    <location>
        <begin position="154"/>
        <end position="179"/>
    </location>
</feature>
<name>A0A7W7I0T8_9ACTN</name>
<dbReference type="EMBL" id="JACHNH010000001">
    <property type="protein sequence ID" value="MBB4764337.1"/>
    <property type="molecule type" value="Genomic_DNA"/>
</dbReference>
<evidence type="ECO:0000256" key="1">
    <source>
        <dbReference type="SAM" id="Phobius"/>
    </source>
</evidence>
<keyword evidence="1" id="KW-0472">Membrane</keyword>
<evidence type="ECO:0000313" key="3">
    <source>
        <dbReference type="Proteomes" id="UP000578112"/>
    </source>
</evidence>
<comment type="caution">
    <text evidence="2">The sequence shown here is derived from an EMBL/GenBank/DDBJ whole genome shotgun (WGS) entry which is preliminary data.</text>
</comment>
<organism evidence="2 3">
    <name type="scientific">Actinoplanes digitatis</name>
    <dbReference type="NCBI Taxonomy" id="1868"/>
    <lineage>
        <taxon>Bacteria</taxon>
        <taxon>Bacillati</taxon>
        <taxon>Actinomycetota</taxon>
        <taxon>Actinomycetes</taxon>
        <taxon>Micromonosporales</taxon>
        <taxon>Micromonosporaceae</taxon>
        <taxon>Actinoplanes</taxon>
    </lineage>
</organism>
<sequence>MSGSLCRALRAEWTKLRTLPSTGWLLLAAVGLTVLVGYAAAATLQVRECQAPLCYEDLTKISLVGVRLGQAAIVILAVLTVTTEYGTKMIKVTLAAVPGRMTVLAGKLGVVTAAAALAGAAGVLGTMLAARAVLPGNGFTAANGYRPLSLGDHLTLRAATGSVLYLCLVGVLGVGVGLLIRDTAGAVTTVLMLLYGSPMLALLISDPRWQHRIHRYSPMDAGLSIQTTRDFATAHIGPWAGIGVLAAYAGAAIVAGAIALRLRDA</sequence>
<reference evidence="2 3" key="1">
    <citation type="submission" date="2020-08" db="EMBL/GenBank/DDBJ databases">
        <title>Sequencing the genomes of 1000 actinobacteria strains.</title>
        <authorList>
            <person name="Klenk H.-P."/>
        </authorList>
    </citation>
    <scope>NUCLEOTIDE SEQUENCE [LARGE SCALE GENOMIC DNA]</scope>
    <source>
        <strain evidence="2 3">DSM 43149</strain>
    </source>
</reference>
<feature type="transmembrane region" description="Helical" evidence="1">
    <location>
        <begin position="186"/>
        <end position="204"/>
    </location>
</feature>
<protein>
    <submittedName>
        <fullName evidence="2">ABC-2 type transport system permease protein</fullName>
    </submittedName>
</protein>
<feature type="transmembrane region" description="Helical" evidence="1">
    <location>
        <begin position="61"/>
        <end position="81"/>
    </location>
</feature>
<evidence type="ECO:0000313" key="2">
    <source>
        <dbReference type="EMBL" id="MBB4764337.1"/>
    </source>
</evidence>
<feature type="transmembrane region" description="Helical" evidence="1">
    <location>
        <begin position="239"/>
        <end position="260"/>
    </location>
</feature>
<keyword evidence="1" id="KW-0812">Transmembrane</keyword>